<evidence type="ECO:0000256" key="6">
    <source>
        <dbReference type="SAM" id="Phobius"/>
    </source>
</evidence>
<evidence type="ECO:0000256" key="1">
    <source>
        <dbReference type="ARBA" id="ARBA00004651"/>
    </source>
</evidence>
<protein>
    <submittedName>
        <fullName evidence="7">Branched-chain amino acid ABC transporter permease</fullName>
    </submittedName>
</protein>
<evidence type="ECO:0000256" key="2">
    <source>
        <dbReference type="ARBA" id="ARBA00022475"/>
    </source>
</evidence>
<keyword evidence="3 6" id="KW-0812">Transmembrane</keyword>
<dbReference type="EMBL" id="JAAATX020000019">
    <property type="protein sequence ID" value="MBU9700110.1"/>
    <property type="molecule type" value="Genomic_DNA"/>
</dbReference>
<feature type="transmembrane region" description="Helical" evidence="6">
    <location>
        <begin position="267"/>
        <end position="287"/>
    </location>
</feature>
<dbReference type="InterPro" id="IPR001851">
    <property type="entry name" value="ABC_transp_permease"/>
</dbReference>
<feature type="transmembrane region" description="Helical" evidence="6">
    <location>
        <begin position="93"/>
        <end position="111"/>
    </location>
</feature>
<feature type="transmembrane region" description="Helical" evidence="6">
    <location>
        <begin position="64"/>
        <end position="86"/>
    </location>
</feature>
<dbReference type="Proteomes" id="UP000731907">
    <property type="component" value="Unassembled WGS sequence"/>
</dbReference>
<organism evidence="7 8">
    <name type="scientific">Paragemmobacter amnigenus</name>
    <dbReference type="NCBI Taxonomy" id="2852097"/>
    <lineage>
        <taxon>Bacteria</taxon>
        <taxon>Pseudomonadati</taxon>
        <taxon>Pseudomonadota</taxon>
        <taxon>Alphaproteobacteria</taxon>
        <taxon>Rhodobacterales</taxon>
        <taxon>Paracoccaceae</taxon>
        <taxon>Paragemmobacter</taxon>
    </lineage>
</organism>
<proteinExistence type="predicted"/>
<feature type="transmembrane region" description="Helical" evidence="6">
    <location>
        <begin position="194"/>
        <end position="215"/>
    </location>
</feature>
<evidence type="ECO:0000256" key="3">
    <source>
        <dbReference type="ARBA" id="ARBA00022692"/>
    </source>
</evidence>
<dbReference type="PANTHER" id="PTHR30482:SF10">
    <property type="entry name" value="HIGH-AFFINITY BRANCHED-CHAIN AMINO ACID TRANSPORT PROTEIN BRAE"/>
    <property type="match status" value="1"/>
</dbReference>
<gene>
    <name evidence="7" type="ORF">GU927_019905</name>
</gene>
<sequence>MAVGFTPLLVSAFKLDIFIALFINIILVASFRFVALTGEMSFAHVVMMGVGAYTSSLLSKNFGFSPWLTMPIGAATAALIAYALSFPLFRMKGFYFVIGSFATGEVIRLSWQGFRPIFGGSRGVTVIPTLNLLGIDLSDPVLFYYFAFVIMVACLFILYRIEHSRYGMTLEGVHWNDLLLSSVGVNPRRFRTEAFVVGCFFAGVAGTLHAHYFSAINPRDFSMSIMLTVLVWALVGGMRTYKGPIIGVVVLSVADLYLRDFEQYRPAAYGLVLILTTIFLRDGLTSLPERFRELRRRAA</sequence>
<accession>A0ABS6JCK8</accession>
<feature type="transmembrane region" description="Helical" evidence="6">
    <location>
        <begin position="17"/>
        <end position="35"/>
    </location>
</feature>
<feature type="transmembrane region" description="Helical" evidence="6">
    <location>
        <begin position="42"/>
        <end position="58"/>
    </location>
</feature>
<comment type="subcellular location">
    <subcellularLocation>
        <location evidence="1">Cell membrane</location>
        <topology evidence="1">Multi-pass membrane protein</topology>
    </subcellularLocation>
</comment>
<dbReference type="InterPro" id="IPR043428">
    <property type="entry name" value="LivM-like"/>
</dbReference>
<reference evidence="7 8" key="1">
    <citation type="submission" date="2021-06" db="EMBL/GenBank/DDBJ databases">
        <title>Rhodobacteraceae bacterium strain HSP-20.</title>
        <authorList>
            <person name="Chen W.-M."/>
        </authorList>
    </citation>
    <scope>NUCLEOTIDE SEQUENCE [LARGE SCALE GENOMIC DNA]</scope>
    <source>
        <strain evidence="7 8">HSP-20</strain>
    </source>
</reference>
<evidence type="ECO:0000256" key="5">
    <source>
        <dbReference type="ARBA" id="ARBA00023136"/>
    </source>
</evidence>
<comment type="caution">
    <text evidence="7">The sequence shown here is derived from an EMBL/GenBank/DDBJ whole genome shotgun (WGS) entry which is preliminary data.</text>
</comment>
<dbReference type="Pfam" id="PF02653">
    <property type="entry name" value="BPD_transp_2"/>
    <property type="match status" value="1"/>
</dbReference>
<evidence type="ECO:0000313" key="8">
    <source>
        <dbReference type="Proteomes" id="UP000731907"/>
    </source>
</evidence>
<evidence type="ECO:0000256" key="4">
    <source>
        <dbReference type="ARBA" id="ARBA00022989"/>
    </source>
</evidence>
<dbReference type="PANTHER" id="PTHR30482">
    <property type="entry name" value="HIGH-AFFINITY BRANCHED-CHAIN AMINO ACID TRANSPORT SYSTEM PERMEASE"/>
    <property type="match status" value="1"/>
</dbReference>
<keyword evidence="8" id="KW-1185">Reference proteome</keyword>
<keyword evidence="2" id="KW-1003">Cell membrane</keyword>
<evidence type="ECO:0000313" key="7">
    <source>
        <dbReference type="EMBL" id="MBU9700110.1"/>
    </source>
</evidence>
<keyword evidence="4 6" id="KW-1133">Transmembrane helix</keyword>
<dbReference type="CDD" id="cd06581">
    <property type="entry name" value="TM_PBP1_LivM_like"/>
    <property type="match status" value="1"/>
</dbReference>
<name>A0ABS6JCK8_9RHOB</name>
<feature type="transmembrane region" description="Helical" evidence="6">
    <location>
        <begin position="142"/>
        <end position="161"/>
    </location>
</feature>
<keyword evidence="5 6" id="KW-0472">Membrane</keyword>